<dbReference type="Proteomes" id="UP000295217">
    <property type="component" value="Unassembled WGS sequence"/>
</dbReference>
<proteinExistence type="predicted"/>
<evidence type="ECO:0000313" key="2">
    <source>
        <dbReference type="Proteomes" id="UP000295217"/>
    </source>
</evidence>
<reference evidence="1 2" key="1">
    <citation type="submission" date="2019-02" db="EMBL/GenBank/DDBJ databases">
        <title>Draft genome sequences of novel Actinobacteria.</title>
        <authorList>
            <person name="Sahin N."/>
            <person name="Ay H."/>
            <person name="Saygin H."/>
        </authorList>
    </citation>
    <scope>NUCLEOTIDE SEQUENCE [LARGE SCALE GENOMIC DNA]</scope>
    <source>
        <strain evidence="1 2">8K307</strain>
    </source>
</reference>
<name>A0A4R5AER9_9ACTN</name>
<comment type="caution">
    <text evidence="1">The sequence shown here is derived from an EMBL/GenBank/DDBJ whole genome shotgun (WGS) entry which is preliminary data.</text>
</comment>
<evidence type="ECO:0000313" key="1">
    <source>
        <dbReference type="EMBL" id="TDD69659.1"/>
    </source>
</evidence>
<accession>A0A4R5AER9</accession>
<organism evidence="1 2">
    <name type="scientific">Jiangella aurantiaca</name>
    <dbReference type="NCBI Taxonomy" id="2530373"/>
    <lineage>
        <taxon>Bacteria</taxon>
        <taxon>Bacillati</taxon>
        <taxon>Actinomycetota</taxon>
        <taxon>Actinomycetes</taxon>
        <taxon>Jiangellales</taxon>
        <taxon>Jiangellaceae</taxon>
        <taxon>Jiangella</taxon>
    </lineage>
</organism>
<sequence length="96" mass="10876">MARPLAANPARAELIMEKVGFPATPKATFSMIKRAGRRRSVRRPLDRETGLRGVVRQRSAEERFTLEDASVEGHGLRPEFRGAGWEQIRDTIYTQP</sequence>
<dbReference type="OrthoDB" id="7376298at2"/>
<protein>
    <submittedName>
        <fullName evidence="1">Uncharacterized protein</fullName>
    </submittedName>
</protein>
<keyword evidence="2" id="KW-1185">Reference proteome</keyword>
<dbReference type="EMBL" id="SMLB01000013">
    <property type="protein sequence ID" value="TDD69659.1"/>
    <property type="molecule type" value="Genomic_DNA"/>
</dbReference>
<gene>
    <name evidence="1" type="ORF">E1262_11940</name>
</gene>
<dbReference type="RefSeq" id="WP_132103362.1">
    <property type="nucleotide sequence ID" value="NZ_SMLB01000013.1"/>
</dbReference>
<dbReference type="AlphaFoldDB" id="A0A4R5AER9"/>